<dbReference type="Proteomes" id="UP000053732">
    <property type="component" value="Unassembled WGS sequence"/>
</dbReference>
<proteinExistence type="predicted"/>
<dbReference type="InterPro" id="IPR057227">
    <property type="entry name" value="DUF7905"/>
</dbReference>
<evidence type="ECO:0000313" key="3">
    <source>
        <dbReference type="EMBL" id="CRL23023.1"/>
    </source>
</evidence>
<evidence type="ECO:0000313" key="4">
    <source>
        <dbReference type="Proteomes" id="UP000053732"/>
    </source>
</evidence>
<dbReference type="EMBL" id="HG793141">
    <property type="protein sequence ID" value="CRL23023.1"/>
    <property type="molecule type" value="Genomic_DNA"/>
</dbReference>
<feature type="region of interest" description="Disordered" evidence="1">
    <location>
        <begin position="120"/>
        <end position="205"/>
    </location>
</feature>
<dbReference type="STRING" id="1429867.A0A0G4P9N1"/>
<accession>A0A0G4P9N1</accession>
<feature type="compositionally biased region" description="Polar residues" evidence="1">
    <location>
        <begin position="164"/>
        <end position="181"/>
    </location>
</feature>
<feature type="compositionally biased region" description="Polar residues" evidence="1">
    <location>
        <begin position="130"/>
        <end position="146"/>
    </location>
</feature>
<sequence length="842" mass="95052">MASTPQSYENDWERLNAKSWELPNYGPGPDFGRGTIYRQEYDEYAQDKHADNDAVDEFEDMNYDSSAVDDLSQPPSSTVPVTGRPLQSVPSVPTRSPIPSQSAFPTQAVIIEPRAGRAQAPEGPIFNERGPNTSSSNTFARQQQHLAGNLKSGQRAPLRGGHASPSQSRVQSKRGSTISTASKHRTKNPPLAPGQNDHHSKAKWRKGLAPDGACAHINCKDITNGQIASYRLPYECQVFQAKQVTPGETSKIDFRQRIIDETGAYVRISVGNAKLVHIWGKQDQVLDAQNMLQDMLSQLMQQQTLPGPSPWAKIHAHSNTKVAHARSQETREERLSEMRKPPRIAADYTLAFLWPSDGPSLNYFITARREILDFIRLKYDVNIYVKPGIPDYLFMSGNDERDMCIIASRFRELWERLMVQHETEIKLFLVAAPRTELMRTHVILQKSGGLSQPVLCGPELAPDVAVAWETTADEIKANNKSIVTTRLRKALHVIPQFGGFLQMRAKFGSFTLQQWRKPNDGTSYEFAEFREMLTHMNTEGRLVPGIRLKQDEIFNRIIKSKFLKPWGKAKIESLLNLIPRYSANFEYQVNNDSVIRVEAKFSLPLGSQEFEVNGIRCFKSKQISAPVDRQMPMQISMIDFERSDWQLEVKALELCPEREMSPELDKFIHSIGFQWSPNAKNIGCAPQRKARFSYGSPVKRFVEKAAIQLQVKETPHVFELARFDEYTYAAGHWSTTPKVSWGASLFNPSWDDILGEQAGVKPVDISKDGCLSVFFPPPGDDQEQTAKQKTDDDIRKEAEIRKIDEERQLSVFMSAVQKVARMLANPGAEMPEVLETDLGSLF</sequence>
<feature type="region of interest" description="Disordered" evidence="1">
    <location>
        <begin position="65"/>
        <end position="105"/>
    </location>
</feature>
<gene>
    <name evidence="3" type="ORF">PCAMFM013_S008g000452</name>
</gene>
<feature type="domain" description="DUF7905" evidence="2">
    <location>
        <begin position="468"/>
        <end position="759"/>
    </location>
</feature>
<protein>
    <submittedName>
        <fullName evidence="3">Str. FM013</fullName>
    </submittedName>
</protein>
<dbReference type="AlphaFoldDB" id="A0A0G4P9N1"/>
<dbReference type="Pfam" id="PF25482">
    <property type="entry name" value="DUF7905"/>
    <property type="match status" value="1"/>
</dbReference>
<keyword evidence="4" id="KW-1185">Reference proteome</keyword>
<reference evidence="3 4" key="1">
    <citation type="journal article" date="2014" name="Nat. Commun.">
        <title>Multiple recent horizontal transfers of a large genomic region in cheese making fungi.</title>
        <authorList>
            <person name="Cheeseman K."/>
            <person name="Ropars J."/>
            <person name="Renault P."/>
            <person name="Dupont J."/>
            <person name="Gouzy J."/>
            <person name="Branca A."/>
            <person name="Abraham A.L."/>
            <person name="Ceppi M."/>
            <person name="Conseiller E."/>
            <person name="Debuchy R."/>
            <person name="Malagnac F."/>
            <person name="Goarin A."/>
            <person name="Silar P."/>
            <person name="Lacoste S."/>
            <person name="Sallet E."/>
            <person name="Bensimon A."/>
            <person name="Giraud T."/>
            <person name="Brygoo Y."/>
        </authorList>
    </citation>
    <scope>NUCLEOTIDE SEQUENCE [LARGE SCALE GENOMIC DNA]</scope>
    <source>
        <strain evidence="4">FM 013</strain>
    </source>
</reference>
<organism evidence="3 4">
    <name type="scientific">Penicillium camemberti (strain FM 013)</name>
    <dbReference type="NCBI Taxonomy" id="1429867"/>
    <lineage>
        <taxon>Eukaryota</taxon>
        <taxon>Fungi</taxon>
        <taxon>Dikarya</taxon>
        <taxon>Ascomycota</taxon>
        <taxon>Pezizomycotina</taxon>
        <taxon>Eurotiomycetes</taxon>
        <taxon>Eurotiomycetidae</taxon>
        <taxon>Eurotiales</taxon>
        <taxon>Aspergillaceae</taxon>
        <taxon>Penicillium</taxon>
    </lineage>
</organism>
<evidence type="ECO:0000259" key="2">
    <source>
        <dbReference type="Pfam" id="PF25482"/>
    </source>
</evidence>
<feature type="compositionally biased region" description="Polar residues" evidence="1">
    <location>
        <begin position="88"/>
        <end position="105"/>
    </location>
</feature>
<evidence type="ECO:0000256" key="1">
    <source>
        <dbReference type="SAM" id="MobiDB-lite"/>
    </source>
</evidence>
<name>A0A0G4P9N1_PENC3</name>